<feature type="transmembrane region" description="Helical" evidence="6">
    <location>
        <begin position="330"/>
        <end position="353"/>
    </location>
</feature>
<evidence type="ECO:0000256" key="4">
    <source>
        <dbReference type="ARBA" id="ARBA00022989"/>
    </source>
</evidence>
<dbReference type="InterPro" id="IPR051773">
    <property type="entry name" value="XK-related_adapter"/>
</dbReference>
<dbReference type="GeneID" id="110192329"/>
<dbReference type="Pfam" id="PF09815">
    <property type="entry name" value="XK-related"/>
    <property type="match status" value="1"/>
</dbReference>
<evidence type="ECO:0000256" key="6">
    <source>
        <dbReference type="RuleBase" id="RU910716"/>
    </source>
</evidence>
<comment type="subcellular location">
    <subcellularLocation>
        <location evidence="1 6">Membrane</location>
        <topology evidence="1 6">Multi-pass membrane protein</topology>
    </subcellularLocation>
</comment>
<comment type="similarity">
    <text evidence="2 6">Belongs to the XK family.</text>
</comment>
<name>A0A6P5IJS3_PHACI</name>
<dbReference type="PANTHER" id="PTHR14297:SF4">
    <property type="entry name" value="XK-RELATED PROTEIN 2"/>
    <property type="match status" value="1"/>
</dbReference>
<keyword evidence="5 6" id="KW-0472">Membrane</keyword>
<feature type="transmembrane region" description="Helical" evidence="6">
    <location>
        <begin position="254"/>
        <end position="278"/>
    </location>
</feature>
<organism evidence="7 8">
    <name type="scientific">Phascolarctos cinereus</name>
    <name type="common">Koala</name>
    <dbReference type="NCBI Taxonomy" id="38626"/>
    <lineage>
        <taxon>Eukaryota</taxon>
        <taxon>Metazoa</taxon>
        <taxon>Chordata</taxon>
        <taxon>Craniata</taxon>
        <taxon>Vertebrata</taxon>
        <taxon>Euteleostomi</taxon>
        <taxon>Mammalia</taxon>
        <taxon>Metatheria</taxon>
        <taxon>Diprotodontia</taxon>
        <taxon>Phascolarctidae</taxon>
        <taxon>Phascolarctos</taxon>
    </lineage>
</organism>
<dbReference type="Proteomes" id="UP000515140">
    <property type="component" value="Unplaced"/>
</dbReference>
<gene>
    <name evidence="8" type="primary">XKRX</name>
</gene>
<evidence type="ECO:0000256" key="3">
    <source>
        <dbReference type="ARBA" id="ARBA00022692"/>
    </source>
</evidence>
<dbReference type="InParanoid" id="A0A6P5IJS3"/>
<dbReference type="AlphaFoldDB" id="A0A6P5IJS3"/>
<dbReference type="CTD" id="402415"/>
<evidence type="ECO:0000256" key="2">
    <source>
        <dbReference type="ARBA" id="ARBA00008789"/>
    </source>
</evidence>
<keyword evidence="7" id="KW-1185">Reference proteome</keyword>
<reference evidence="8" key="1">
    <citation type="submission" date="2025-08" db="UniProtKB">
        <authorList>
            <consortium name="RefSeq"/>
        </authorList>
    </citation>
    <scope>IDENTIFICATION</scope>
    <source>
        <tissue evidence="8">Spleen</tissue>
    </source>
</reference>
<evidence type="ECO:0000313" key="7">
    <source>
        <dbReference type="Proteomes" id="UP000515140"/>
    </source>
</evidence>
<dbReference type="GO" id="GO:0005886">
    <property type="term" value="C:plasma membrane"/>
    <property type="evidence" value="ECO:0007669"/>
    <property type="project" value="UniProtKB-ARBA"/>
</dbReference>
<evidence type="ECO:0000256" key="5">
    <source>
        <dbReference type="ARBA" id="ARBA00023136"/>
    </source>
</evidence>
<dbReference type="InterPro" id="IPR018629">
    <property type="entry name" value="XK-rel"/>
</dbReference>
<dbReference type="PANTHER" id="PTHR14297">
    <property type="entry name" value="MEMBRANE TRANSPORT PROTEIN XK FAMILY MEMBER"/>
    <property type="match status" value="1"/>
</dbReference>
<protein>
    <recommendedName>
        <fullName evidence="6">XK-related protein</fullName>
    </recommendedName>
</protein>
<accession>A0A6P5IJS3</accession>
<dbReference type="KEGG" id="pcw:110192329"/>
<feature type="transmembrane region" description="Helical" evidence="6">
    <location>
        <begin position="148"/>
        <end position="171"/>
    </location>
</feature>
<evidence type="ECO:0000313" key="8">
    <source>
        <dbReference type="RefSeq" id="XP_020819086.1"/>
    </source>
</evidence>
<dbReference type="FunCoup" id="A0A6P5IJS3">
    <property type="interactions" value="45"/>
</dbReference>
<sequence>MCAQEILLTLSRPWQFNISSHTEERKSVKQRPAVSHPYSQPLPCGHCWGQPPNTCAGGPAPLSLSEQQARHSPGTDTEVVLCFYPWVERADPGTTVPVYLPHPRAQDLEAPLSGIPVLSQNSAQDSQGIWPKISLSCCLCISSSWDQLSVILIIFALISVTYGATLCNMLAIQIKYDDYKVDVHVTEVICVTIWRSLEITSRLIILVLFVATLKIKALPFFLINFIIILFEPWVRFWKSGAQMPNNIEKNFSRVGTLVVLISITVLYSAINFSCWPAMQLRLAERDLVEKTQNWSHMAVHYTVRLLENISMVLVFRFLGTKILINYCHTFVAVQLIVAYLISIAFMLLFYQYLHPLRSLFSYNVVDYLHCVCCPWASRARSRNLESTSQLRHSIV</sequence>
<keyword evidence="4 6" id="KW-1133">Transmembrane helix</keyword>
<keyword evidence="3 6" id="KW-0812">Transmembrane</keyword>
<proteinExistence type="inferred from homology"/>
<dbReference type="RefSeq" id="XP_020819086.1">
    <property type="nucleotide sequence ID" value="XM_020963427.1"/>
</dbReference>
<evidence type="ECO:0000256" key="1">
    <source>
        <dbReference type="ARBA" id="ARBA00004141"/>
    </source>
</evidence>